<feature type="coiled-coil region" evidence="1">
    <location>
        <begin position="133"/>
        <end position="282"/>
    </location>
</feature>
<dbReference type="PANTHER" id="PTHR15276">
    <property type="entry name" value="H4 D10S170 PROTEIN-RELATED"/>
    <property type="match status" value="1"/>
</dbReference>
<protein>
    <submittedName>
        <fullName evidence="5">DUF4709 domain-containing protein</fullName>
    </submittedName>
</protein>
<reference evidence="5" key="1">
    <citation type="submission" date="2016-04" db="UniProtKB">
        <authorList>
            <consortium name="WormBaseParasite"/>
        </authorList>
    </citation>
    <scope>IDENTIFICATION</scope>
</reference>
<feature type="region of interest" description="Disordered" evidence="2">
    <location>
        <begin position="1"/>
        <end position="68"/>
    </location>
</feature>
<dbReference type="OrthoDB" id="78858at2759"/>
<feature type="region of interest" description="Disordered" evidence="2">
    <location>
        <begin position="103"/>
        <end position="124"/>
    </location>
</feature>
<evidence type="ECO:0000313" key="3">
    <source>
        <dbReference type="EMBL" id="VDM52138.1"/>
    </source>
</evidence>
<accession>A0A158PDD6</accession>
<name>A0A158PDD6_ANGCS</name>
<feature type="coiled-coil region" evidence="1">
    <location>
        <begin position="388"/>
        <end position="443"/>
    </location>
</feature>
<dbReference type="OMA" id="MSQMNEE"/>
<sequence length="540" mass="62898">MDRRPSDFPLLRSSPHPEFDQSAPSPESIVASPMLISSRTSECGDPPIESDEGYGISDSGETSRRSTISRMDMVELSRDLEVKNKYPELYRMIVAQRRFGSMENRDSATVGQNTNRESTTKEDDSKQLLYAEAIELLKRCRKQERQLREMQKSYDNLLHVNRQIKETYVKIYAKAEQEEEYISNILLKRIQKLKNDKETLAQKYEQEEEFLTNDLMRKIKQLQTERDLLEGNVKNEQANVIDGLLTTIRRMESEVATGRRNMDRMRREKIDQENALEHEQELLFNTLGKQMDQLSQEKRHLGDPSSWVERAPEYFPLVSSSYHRLPWVRVCLEYGDVYEYHFLMYKNCRKMQASLQKAYLNGFIDDDEVIGSLVNQSDSNDRFPVDSASRSGSEVARLRSQLKRVEQQLAEMREREGNKAAQIRQLEDVISTLRKEKNEMSRNVEIAVSRFSTKMDSMTSLIRPDLMGPPCVPQHSTSRTTDGNDIPMVESSFIIVTLIFVLHLLEQLRCSIAVLPTALWFNWLRSSVRVYRELYHSYIV</sequence>
<dbReference type="InterPro" id="IPR019152">
    <property type="entry name" value="DUF2046"/>
</dbReference>
<evidence type="ECO:0000313" key="4">
    <source>
        <dbReference type="Proteomes" id="UP000267027"/>
    </source>
</evidence>
<reference evidence="3 4" key="2">
    <citation type="submission" date="2018-11" db="EMBL/GenBank/DDBJ databases">
        <authorList>
            <consortium name="Pathogen Informatics"/>
        </authorList>
    </citation>
    <scope>NUCLEOTIDE SEQUENCE [LARGE SCALE GENOMIC DNA]</scope>
    <source>
        <strain evidence="3 4">Costa Rica</strain>
    </source>
</reference>
<dbReference type="Pfam" id="PF09755">
    <property type="entry name" value="DUF2046"/>
    <property type="match status" value="1"/>
</dbReference>
<dbReference type="PANTHER" id="PTHR15276:SF0">
    <property type="entry name" value="COILED-COIL DOMAIN-CONTAINING PROTEIN 6"/>
    <property type="match status" value="1"/>
</dbReference>
<dbReference type="WBParaSite" id="ACOC_0000055201-mRNA-1">
    <property type="protein sequence ID" value="ACOC_0000055201-mRNA-1"/>
    <property type="gene ID" value="ACOC_0000055201"/>
</dbReference>
<evidence type="ECO:0000313" key="5">
    <source>
        <dbReference type="WBParaSite" id="ACOC_0000055201-mRNA-1"/>
    </source>
</evidence>
<gene>
    <name evidence="3" type="ORF">ACOC_LOCUS553</name>
</gene>
<dbReference type="Proteomes" id="UP000267027">
    <property type="component" value="Unassembled WGS sequence"/>
</dbReference>
<keyword evidence="4" id="KW-1185">Reference proteome</keyword>
<keyword evidence="1" id="KW-0175">Coiled coil</keyword>
<dbReference type="EMBL" id="UYYA01000057">
    <property type="protein sequence ID" value="VDM52138.1"/>
    <property type="molecule type" value="Genomic_DNA"/>
</dbReference>
<organism evidence="5">
    <name type="scientific">Angiostrongylus costaricensis</name>
    <name type="common">Nematode worm</name>
    <dbReference type="NCBI Taxonomy" id="334426"/>
    <lineage>
        <taxon>Eukaryota</taxon>
        <taxon>Metazoa</taxon>
        <taxon>Ecdysozoa</taxon>
        <taxon>Nematoda</taxon>
        <taxon>Chromadorea</taxon>
        <taxon>Rhabditida</taxon>
        <taxon>Rhabditina</taxon>
        <taxon>Rhabditomorpha</taxon>
        <taxon>Strongyloidea</taxon>
        <taxon>Metastrongylidae</taxon>
        <taxon>Angiostrongylus</taxon>
    </lineage>
</organism>
<dbReference type="AlphaFoldDB" id="A0A158PDD6"/>
<evidence type="ECO:0000256" key="1">
    <source>
        <dbReference type="SAM" id="Coils"/>
    </source>
</evidence>
<feature type="compositionally biased region" description="Polar residues" evidence="2">
    <location>
        <begin position="107"/>
        <end position="117"/>
    </location>
</feature>
<dbReference type="STRING" id="334426.A0A158PDD6"/>
<proteinExistence type="predicted"/>
<evidence type="ECO:0000256" key="2">
    <source>
        <dbReference type="SAM" id="MobiDB-lite"/>
    </source>
</evidence>